<dbReference type="EMBL" id="CP014206">
    <property type="protein sequence ID" value="AMK11557.1"/>
    <property type="molecule type" value="Genomic_DNA"/>
</dbReference>
<accession>A0A126QP43</accession>
<feature type="domain" description="EamA" evidence="2">
    <location>
        <begin position="2"/>
        <end position="133"/>
    </location>
</feature>
<dbReference type="InterPro" id="IPR037185">
    <property type="entry name" value="EmrE-like"/>
</dbReference>
<sequence length="288" mass="30946">MTWFLLSVGAAFFMASNSAFIKRFFSDLSAWEMSLIPYFYGLPFFLAALPVIDIPPIGPGFLPHLAWVLPLLMVAIILYYRAIRLSPLSLTLPFLSFTPVFVLLTGGLILDEHLSALGVTGMLLVVAGGYVLNLDSAKYGLLGPIRAVWHEPGSAIMLAVAVLFGLTSVGGKVIILESSPLFAALVIFSLYGLVLTLILILTGKASLKNLTRRPLLGLVAGLIVFAEAACHNLAMNLTAAAYMITIKRTAGLLSVLYGWLLFKETGIRYRLLGTAIMTAGAAIIALWG</sequence>
<feature type="transmembrane region" description="Helical" evidence="1">
    <location>
        <begin position="6"/>
        <end position="25"/>
    </location>
</feature>
<protein>
    <submittedName>
        <fullName evidence="4">Membrane protein</fullName>
    </submittedName>
</protein>
<evidence type="ECO:0000313" key="4">
    <source>
        <dbReference type="EMBL" id="TDT89963.1"/>
    </source>
</evidence>
<feature type="transmembrane region" description="Helical" evidence="1">
    <location>
        <begin position="92"/>
        <end position="110"/>
    </location>
</feature>
<reference evidence="3 5" key="1">
    <citation type="journal article" date="2016" name="Front. Microbiol.">
        <title>Genome Sequence of the Piezophilic, Mesophilic Sulfate-Reducing Bacterium Desulfovibrio indicus J2T.</title>
        <authorList>
            <person name="Cao J."/>
            <person name="Maignien L."/>
            <person name="Shao Z."/>
            <person name="Alain K."/>
            <person name="Jebbar M."/>
        </authorList>
    </citation>
    <scope>NUCLEOTIDE SEQUENCE [LARGE SCALE GENOMIC DNA]</scope>
    <source>
        <strain evidence="3 5">J2</strain>
    </source>
</reference>
<name>A0A126QP43_9BACT</name>
<keyword evidence="1" id="KW-0812">Transmembrane</keyword>
<evidence type="ECO:0000259" key="2">
    <source>
        <dbReference type="Pfam" id="PF00892"/>
    </source>
</evidence>
<evidence type="ECO:0000313" key="6">
    <source>
        <dbReference type="Proteomes" id="UP000295506"/>
    </source>
</evidence>
<evidence type="ECO:0000313" key="3">
    <source>
        <dbReference type="EMBL" id="AMK11557.1"/>
    </source>
</evidence>
<dbReference type="EMBL" id="SOBK01000003">
    <property type="protein sequence ID" value="TDT89963.1"/>
    <property type="molecule type" value="Genomic_DNA"/>
</dbReference>
<feature type="transmembrane region" description="Helical" evidence="1">
    <location>
        <begin position="116"/>
        <end position="134"/>
    </location>
</feature>
<feature type="transmembrane region" description="Helical" evidence="1">
    <location>
        <begin position="37"/>
        <end position="55"/>
    </location>
</feature>
<dbReference type="KEGG" id="dej:AWY79_10750"/>
<dbReference type="GO" id="GO:0016020">
    <property type="term" value="C:membrane"/>
    <property type="evidence" value="ECO:0007669"/>
    <property type="project" value="InterPro"/>
</dbReference>
<organism evidence="4 6">
    <name type="scientific">Pseudodesulfovibrio indicus</name>
    <dbReference type="NCBI Taxonomy" id="1716143"/>
    <lineage>
        <taxon>Bacteria</taxon>
        <taxon>Pseudomonadati</taxon>
        <taxon>Thermodesulfobacteriota</taxon>
        <taxon>Desulfovibrionia</taxon>
        <taxon>Desulfovibrionales</taxon>
        <taxon>Desulfovibrionaceae</taxon>
    </lineage>
</organism>
<reference evidence="4 6" key="2">
    <citation type="submission" date="2019-03" db="EMBL/GenBank/DDBJ databases">
        <title>Genomic Encyclopedia of Type Strains, Phase IV (KMG-IV): sequencing the most valuable type-strain genomes for metagenomic binning, comparative biology and taxonomic classification.</title>
        <authorList>
            <person name="Goeker M."/>
        </authorList>
    </citation>
    <scope>NUCLEOTIDE SEQUENCE [LARGE SCALE GENOMIC DNA]</scope>
    <source>
        <strain evidence="4 6">DSM 101483</strain>
    </source>
</reference>
<feature type="transmembrane region" description="Helical" evidence="1">
    <location>
        <begin position="61"/>
        <end position="80"/>
    </location>
</feature>
<dbReference type="OrthoDB" id="5762785at2"/>
<keyword evidence="1" id="KW-0472">Membrane</keyword>
<evidence type="ECO:0000256" key="1">
    <source>
        <dbReference type="SAM" id="Phobius"/>
    </source>
</evidence>
<evidence type="ECO:0000313" key="5">
    <source>
        <dbReference type="Proteomes" id="UP000055611"/>
    </source>
</evidence>
<dbReference type="PANTHER" id="PTHR22911:SF137">
    <property type="entry name" value="SOLUTE CARRIER FAMILY 35 MEMBER G2-RELATED"/>
    <property type="match status" value="1"/>
</dbReference>
<feature type="transmembrane region" description="Helical" evidence="1">
    <location>
        <begin position="215"/>
        <end position="234"/>
    </location>
</feature>
<keyword evidence="5" id="KW-1185">Reference proteome</keyword>
<feature type="domain" description="EamA" evidence="2">
    <location>
        <begin position="153"/>
        <end position="285"/>
    </location>
</feature>
<dbReference type="RefSeq" id="WP_066803485.1">
    <property type="nucleotide sequence ID" value="NZ_CP014206.1"/>
</dbReference>
<gene>
    <name evidence="3" type="ORF">AWY79_10750</name>
    <name evidence="4" type="ORF">EDC59_103266</name>
</gene>
<dbReference type="Proteomes" id="UP000055611">
    <property type="component" value="Chromosome"/>
</dbReference>
<dbReference type="Pfam" id="PF00892">
    <property type="entry name" value="EamA"/>
    <property type="match status" value="2"/>
</dbReference>
<dbReference type="SUPFAM" id="SSF103481">
    <property type="entry name" value="Multidrug resistance efflux transporter EmrE"/>
    <property type="match status" value="2"/>
</dbReference>
<feature type="transmembrane region" description="Helical" evidence="1">
    <location>
        <begin position="155"/>
        <end position="175"/>
    </location>
</feature>
<proteinExistence type="predicted"/>
<dbReference type="PANTHER" id="PTHR22911">
    <property type="entry name" value="ACYL-MALONYL CONDENSING ENZYME-RELATED"/>
    <property type="match status" value="1"/>
</dbReference>
<dbReference type="Proteomes" id="UP000295506">
    <property type="component" value="Unassembled WGS sequence"/>
</dbReference>
<dbReference type="AlphaFoldDB" id="A0A126QP43"/>
<keyword evidence="1" id="KW-1133">Transmembrane helix</keyword>
<feature type="transmembrane region" description="Helical" evidence="1">
    <location>
        <begin position="269"/>
        <end position="287"/>
    </location>
</feature>
<dbReference type="InterPro" id="IPR000620">
    <property type="entry name" value="EamA_dom"/>
</dbReference>
<feature type="transmembrane region" description="Helical" evidence="1">
    <location>
        <begin position="181"/>
        <end position="203"/>
    </location>
</feature>
<feature type="transmembrane region" description="Helical" evidence="1">
    <location>
        <begin position="240"/>
        <end position="262"/>
    </location>
</feature>
<dbReference type="Gene3D" id="1.10.3730.20">
    <property type="match status" value="1"/>
</dbReference>